<sequence>MAEHIDATARAEALAQGFLAGRIDRRRLLRSAMTLGGAAVAATTLGPLLVACGAGGTTASSGAGGASSAAAGEPVAGGTLTVALTGNPTTMDPASAGVYTSLQVIDNIFDKLLTMDENGELVGVLASSWKQDDPKTYTFDLVTTTFHNGEAFTADDVKYTFERILDPATASSYASAYAAVDTIEVASPTQVVFHLKDAYAPFLTNLAQNGEIVNRKAVEAADPTRAPVGTGPFTFVEWLDGDHVTLAKNPNYHQAGKPYLDQITFRFLDVDTSRIESLQSGELDWVDAVPLNQLTTLKADPSYTYATSTRAGIPDFLALNTSRAPFDNLALRQAVAAAVGRPDVLSLAYFGAGEQGVMEVPSGSEWFGGEPPYSTGPDLELAKKKMIEAGYPDGLTVTYLALPQYPELAKTGVVLRDQLKNIGITVEIEQLEVTVWFGRYADADYDMTSAYWSGTLDPDNFYSTQLVSGSANNTTKYANPDLDALVTQAAQSSDDAARKELYIKIRDIVWEDAPLVFLHYETINYLMRPDVQGSVVNPLLELNFKNVWKTA</sequence>
<dbReference type="Gene3D" id="3.90.76.10">
    <property type="entry name" value="Dipeptide-binding Protein, Domain 1"/>
    <property type="match status" value="1"/>
</dbReference>
<dbReference type="Gene3D" id="3.40.190.10">
    <property type="entry name" value="Periplasmic binding protein-like II"/>
    <property type="match status" value="1"/>
</dbReference>
<evidence type="ECO:0000259" key="4">
    <source>
        <dbReference type="Pfam" id="PF00496"/>
    </source>
</evidence>
<protein>
    <submittedName>
        <fullName evidence="5">ABC transporter substrate-binding protein</fullName>
    </submittedName>
</protein>
<dbReference type="SUPFAM" id="SSF53850">
    <property type="entry name" value="Periplasmic binding protein-like II"/>
    <property type="match status" value="1"/>
</dbReference>
<dbReference type="InterPro" id="IPR000914">
    <property type="entry name" value="SBP_5_dom"/>
</dbReference>
<evidence type="ECO:0000256" key="2">
    <source>
        <dbReference type="ARBA" id="ARBA00022448"/>
    </source>
</evidence>
<dbReference type="PANTHER" id="PTHR30290">
    <property type="entry name" value="PERIPLASMIC BINDING COMPONENT OF ABC TRANSPORTER"/>
    <property type="match status" value="1"/>
</dbReference>
<name>A0A939C4I9_9ACTN</name>
<dbReference type="EMBL" id="JAERWL010000015">
    <property type="protein sequence ID" value="MBM9478141.1"/>
    <property type="molecule type" value="Genomic_DNA"/>
</dbReference>
<keyword evidence="3" id="KW-0732">Signal</keyword>
<dbReference type="InterPro" id="IPR030678">
    <property type="entry name" value="Peptide/Ni-bd"/>
</dbReference>
<dbReference type="AlphaFoldDB" id="A0A939C4I9"/>
<dbReference type="GO" id="GO:0043190">
    <property type="term" value="C:ATP-binding cassette (ABC) transporter complex"/>
    <property type="evidence" value="ECO:0007669"/>
    <property type="project" value="InterPro"/>
</dbReference>
<dbReference type="PIRSF" id="PIRSF002741">
    <property type="entry name" value="MppA"/>
    <property type="match status" value="1"/>
</dbReference>
<gene>
    <name evidence="5" type="ORF">JL107_16965</name>
</gene>
<keyword evidence="6" id="KW-1185">Reference proteome</keyword>
<dbReference type="Pfam" id="PF00496">
    <property type="entry name" value="SBP_bac_5"/>
    <property type="match status" value="1"/>
</dbReference>
<dbReference type="RefSeq" id="WP_205258263.1">
    <property type="nucleotide sequence ID" value="NZ_BAAAPV010000002.1"/>
</dbReference>
<dbReference type="GO" id="GO:1904680">
    <property type="term" value="F:peptide transmembrane transporter activity"/>
    <property type="evidence" value="ECO:0007669"/>
    <property type="project" value="TreeGrafter"/>
</dbReference>
<accession>A0A939C4I9</accession>
<evidence type="ECO:0000313" key="5">
    <source>
        <dbReference type="EMBL" id="MBM9478141.1"/>
    </source>
</evidence>
<reference evidence="5" key="1">
    <citation type="submission" date="2021-01" db="EMBL/GenBank/DDBJ databases">
        <title>KCTC 19127 draft genome.</title>
        <authorList>
            <person name="An D."/>
        </authorList>
    </citation>
    <scope>NUCLEOTIDE SEQUENCE</scope>
    <source>
        <strain evidence="5">KCTC 19127</strain>
    </source>
</reference>
<organism evidence="5 6">
    <name type="scientific">Nakamurella flavida</name>
    <dbReference type="NCBI Taxonomy" id="363630"/>
    <lineage>
        <taxon>Bacteria</taxon>
        <taxon>Bacillati</taxon>
        <taxon>Actinomycetota</taxon>
        <taxon>Actinomycetes</taxon>
        <taxon>Nakamurellales</taxon>
        <taxon>Nakamurellaceae</taxon>
        <taxon>Nakamurella</taxon>
    </lineage>
</organism>
<dbReference type="InterPro" id="IPR039424">
    <property type="entry name" value="SBP_5"/>
</dbReference>
<evidence type="ECO:0000313" key="6">
    <source>
        <dbReference type="Proteomes" id="UP000663801"/>
    </source>
</evidence>
<evidence type="ECO:0000256" key="3">
    <source>
        <dbReference type="ARBA" id="ARBA00022729"/>
    </source>
</evidence>
<feature type="domain" description="Solute-binding protein family 5" evidence="4">
    <location>
        <begin position="120"/>
        <end position="471"/>
    </location>
</feature>
<dbReference type="Proteomes" id="UP000663801">
    <property type="component" value="Unassembled WGS sequence"/>
</dbReference>
<dbReference type="GO" id="GO:0015833">
    <property type="term" value="P:peptide transport"/>
    <property type="evidence" value="ECO:0007669"/>
    <property type="project" value="TreeGrafter"/>
</dbReference>
<dbReference type="InterPro" id="IPR006311">
    <property type="entry name" value="TAT_signal"/>
</dbReference>
<dbReference type="PANTHER" id="PTHR30290:SF9">
    <property type="entry name" value="OLIGOPEPTIDE-BINDING PROTEIN APPA"/>
    <property type="match status" value="1"/>
</dbReference>
<comment type="caution">
    <text evidence="5">The sequence shown here is derived from an EMBL/GenBank/DDBJ whole genome shotgun (WGS) entry which is preliminary data.</text>
</comment>
<comment type="similarity">
    <text evidence="1">Belongs to the bacterial solute-binding protein 5 family.</text>
</comment>
<evidence type="ECO:0000256" key="1">
    <source>
        <dbReference type="ARBA" id="ARBA00005695"/>
    </source>
</evidence>
<keyword evidence="2" id="KW-0813">Transport</keyword>
<dbReference type="PROSITE" id="PS51318">
    <property type="entry name" value="TAT"/>
    <property type="match status" value="1"/>
</dbReference>
<dbReference type="Gene3D" id="3.10.105.10">
    <property type="entry name" value="Dipeptide-binding Protein, Domain 3"/>
    <property type="match status" value="1"/>
</dbReference>
<proteinExistence type="inferred from homology"/>
<dbReference type="GO" id="GO:0042597">
    <property type="term" value="C:periplasmic space"/>
    <property type="evidence" value="ECO:0007669"/>
    <property type="project" value="UniProtKB-ARBA"/>
</dbReference>
<dbReference type="CDD" id="cd00995">
    <property type="entry name" value="PBP2_NikA_DppA_OppA_like"/>
    <property type="match status" value="1"/>
</dbReference>